<feature type="compositionally biased region" description="Acidic residues" evidence="1">
    <location>
        <begin position="59"/>
        <end position="73"/>
    </location>
</feature>
<dbReference type="EMBL" id="DS469535">
    <property type="protein sequence ID" value="EDO45468.1"/>
    <property type="molecule type" value="Genomic_DNA"/>
</dbReference>
<feature type="compositionally biased region" description="Polar residues" evidence="1">
    <location>
        <begin position="86"/>
        <end position="97"/>
    </location>
</feature>
<protein>
    <submittedName>
        <fullName evidence="2">Uncharacterized protein</fullName>
    </submittedName>
</protein>
<evidence type="ECO:0000256" key="1">
    <source>
        <dbReference type="SAM" id="MobiDB-lite"/>
    </source>
</evidence>
<sequence>MPATIQTTPSQFNKETEHLQRIAWAPKKKKPFQRRISVLREDARIHSQCRKRLDFSSIEVEEEPTQEDGEDFEPLPGVQLTGFPSGASSNVTPNTPNLKPLQIGEVPAKSQELLFDAAPTKKAARNPRLPVKRKLTLSSFR</sequence>
<dbReference type="AlphaFoldDB" id="A7RST2"/>
<evidence type="ECO:0000313" key="2">
    <source>
        <dbReference type="EMBL" id="EDO45468.1"/>
    </source>
</evidence>
<organism evidence="2 3">
    <name type="scientific">Nematostella vectensis</name>
    <name type="common">Starlet sea anemone</name>
    <dbReference type="NCBI Taxonomy" id="45351"/>
    <lineage>
        <taxon>Eukaryota</taxon>
        <taxon>Metazoa</taxon>
        <taxon>Cnidaria</taxon>
        <taxon>Anthozoa</taxon>
        <taxon>Hexacorallia</taxon>
        <taxon>Actiniaria</taxon>
        <taxon>Edwardsiidae</taxon>
        <taxon>Nematostella</taxon>
    </lineage>
</organism>
<name>A7RST2_NEMVE</name>
<gene>
    <name evidence="2" type="ORF">NEMVEDRAFT_v1g240440</name>
</gene>
<proteinExistence type="predicted"/>
<feature type="region of interest" description="Disordered" evidence="1">
    <location>
        <begin position="117"/>
        <end position="141"/>
    </location>
</feature>
<keyword evidence="3" id="KW-1185">Reference proteome</keyword>
<accession>A7RST2</accession>
<evidence type="ECO:0000313" key="3">
    <source>
        <dbReference type="Proteomes" id="UP000001593"/>
    </source>
</evidence>
<dbReference type="Proteomes" id="UP000001593">
    <property type="component" value="Unassembled WGS sequence"/>
</dbReference>
<reference evidence="2 3" key="1">
    <citation type="journal article" date="2007" name="Science">
        <title>Sea anemone genome reveals ancestral eumetazoan gene repertoire and genomic organization.</title>
        <authorList>
            <person name="Putnam N.H."/>
            <person name="Srivastava M."/>
            <person name="Hellsten U."/>
            <person name="Dirks B."/>
            <person name="Chapman J."/>
            <person name="Salamov A."/>
            <person name="Terry A."/>
            <person name="Shapiro H."/>
            <person name="Lindquist E."/>
            <person name="Kapitonov V.V."/>
            <person name="Jurka J."/>
            <person name="Genikhovich G."/>
            <person name="Grigoriev I.V."/>
            <person name="Lucas S.M."/>
            <person name="Steele R.E."/>
            <person name="Finnerty J.R."/>
            <person name="Technau U."/>
            <person name="Martindale M.Q."/>
            <person name="Rokhsar D.S."/>
        </authorList>
    </citation>
    <scope>NUCLEOTIDE SEQUENCE [LARGE SCALE GENOMIC DNA]</scope>
    <source>
        <strain evidence="3">CH2 X CH6</strain>
    </source>
</reference>
<feature type="compositionally biased region" description="Basic residues" evidence="1">
    <location>
        <begin position="122"/>
        <end position="135"/>
    </location>
</feature>
<dbReference type="HOGENOM" id="CLU_1827606_0_0_1"/>
<feature type="region of interest" description="Disordered" evidence="1">
    <location>
        <begin position="56"/>
        <end position="101"/>
    </location>
</feature>
<dbReference type="InParanoid" id="A7RST2"/>